<dbReference type="FunFam" id="3.30.40.10:FF:000033">
    <property type="entry name" value="Polycomb group RING finger protein 3"/>
    <property type="match status" value="1"/>
</dbReference>
<dbReference type="SUPFAM" id="SSF57850">
    <property type="entry name" value="RING/U-box"/>
    <property type="match status" value="1"/>
</dbReference>
<dbReference type="Gene3D" id="3.30.40.10">
    <property type="entry name" value="Zinc/RING finger domain, C3HC4 (zinc finger)"/>
    <property type="match status" value="1"/>
</dbReference>
<organism>
    <name type="scientific">Branchiostoma floridae</name>
    <name type="common">Florida lancelet</name>
    <name type="synonym">Amphioxus</name>
    <dbReference type="NCBI Taxonomy" id="7739"/>
    <lineage>
        <taxon>Eukaryota</taxon>
        <taxon>Metazoa</taxon>
        <taxon>Chordata</taxon>
        <taxon>Cephalochordata</taxon>
        <taxon>Leptocardii</taxon>
        <taxon>Amphioxiformes</taxon>
        <taxon>Branchiostomatidae</taxon>
        <taxon>Branchiostoma</taxon>
    </lineage>
</organism>
<evidence type="ECO:0000256" key="2">
    <source>
        <dbReference type="ARBA" id="ARBA00022491"/>
    </source>
</evidence>
<proteinExistence type="predicted"/>
<dbReference type="AlphaFoldDB" id="C3Y3R1"/>
<protein>
    <recommendedName>
        <fullName evidence="9">Polycomb group RING finger protein 3</fullName>
    </recommendedName>
</protein>
<dbReference type="InterPro" id="IPR051507">
    <property type="entry name" value="PcG_RING_finger"/>
</dbReference>
<dbReference type="InterPro" id="IPR017907">
    <property type="entry name" value="Znf_RING_CS"/>
</dbReference>
<dbReference type="Gene3D" id="3.10.20.90">
    <property type="entry name" value="Phosphatidylinositol 3-kinase Catalytic Subunit, Chain A, domain 1"/>
    <property type="match status" value="1"/>
</dbReference>
<keyword evidence="7" id="KW-0804">Transcription</keyword>
<dbReference type="InParanoid" id="C3Y3R1"/>
<evidence type="ECO:0000256" key="6">
    <source>
        <dbReference type="ARBA" id="ARBA00023015"/>
    </source>
</evidence>
<dbReference type="EMBL" id="GG666484">
    <property type="protein sequence ID" value="EEN64937.1"/>
    <property type="molecule type" value="Genomic_DNA"/>
</dbReference>
<dbReference type="InterPro" id="IPR032443">
    <property type="entry name" value="RAWUL"/>
</dbReference>
<sequence>MPKRKIRLLDVNPHITCMLCKGYLVDATTITECLHTFCKSCIVQYLEENNDCPTCKQVIHQSHPLNYISHDRTMQDIVYKLVPGLQKDGEEDSNGKSTASSSKSKEDEDSDYHRSDEQVNICLECSSNRMRELRKKFIRCSSQATINHLRKFIAKKLELKEHSQVEILCNEEILGKDHTLKFVAVTRWRCKATTPSKFTCKLLQMQATAKQEVKIQI</sequence>
<dbReference type="CDD" id="cd16735">
    <property type="entry name" value="RING-HC_PCGF3"/>
    <property type="match status" value="1"/>
</dbReference>
<evidence type="ECO:0000256" key="5">
    <source>
        <dbReference type="ARBA" id="ARBA00022833"/>
    </source>
</evidence>
<dbReference type="GO" id="GO:0008270">
    <property type="term" value="F:zinc ion binding"/>
    <property type="evidence" value="ECO:0007669"/>
    <property type="project" value="UniProtKB-KW"/>
</dbReference>
<name>C3Y3R1_BRAFL</name>
<evidence type="ECO:0000313" key="13">
    <source>
        <dbReference type="EMBL" id="EEN64937.1"/>
    </source>
</evidence>
<keyword evidence="5" id="KW-0862">Zinc</keyword>
<dbReference type="STRING" id="7739.C3Y3R1"/>
<gene>
    <name evidence="13" type="ORF">BRAFLDRAFT_85508</name>
</gene>
<evidence type="ECO:0000256" key="10">
    <source>
        <dbReference type="PROSITE-ProRule" id="PRU00175"/>
    </source>
</evidence>
<keyword evidence="3" id="KW-0479">Metal-binding</keyword>
<keyword evidence="2" id="KW-0678">Repressor</keyword>
<dbReference type="PROSITE" id="PS50089">
    <property type="entry name" value="ZF_RING_2"/>
    <property type="match status" value="1"/>
</dbReference>
<reference evidence="13" key="1">
    <citation type="journal article" date="2008" name="Nature">
        <title>The amphioxus genome and the evolution of the chordate karyotype.</title>
        <authorList>
            <consortium name="US DOE Joint Genome Institute (JGI-PGF)"/>
            <person name="Putnam N.H."/>
            <person name="Butts T."/>
            <person name="Ferrier D.E.K."/>
            <person name="Furlong R.F."/>
            <person name="Hellsten U."/>
            <person name="Kawashima T."/>
            <person name="Robinson-Rechavi M."/>
            <person name="Shoguchi E."/>
            <person name="Terry A."/>
            <person name="Yu J.-K."/>
            <person name="Benito-Gutierrez E.L."/>
            <person name="Dubchak I."/>
            <person name="Garcia-Fernandez J."/>
            <person name="Gibson-Brown J.J."/>
            <person name="Grigoriev I.V."/>
            <person name="Horton A.C."/>
            <person name="de Jong P.J."/>
            <person name="Jurka J."/>
            <person name="Kapitonov V.V."/>
            <person name="Kohara Y."/>
            <person name="Kuroki Y."/>
            <person name="Lindquist E."/>
            <person name="Lucas S."/>
            <person name="Osoegawa K."/>
            <person name="Pennacchio L.A."/>
            <person name="Salamov A.A."/>
            <person name="Satou Y."/>
            <person name="Sauka-Spengler T."/>
            <person name="Schmutz J."/>
            <person name="Shin-I T."/>
            <person name="Toyoda A."/>
            <person name="Bronner-Fraser M."/>
            <person name="Fujiyama A."/>
            <person name="Holland L.Z."/>
            <person name="Holland P.W.H."/>
            <person name="Satoh N."/>
            <person name="Rokhsar D.S."/>
        </authorList>
    </citation>
    <scope>NUCLEOTIDE SEQUENCE [LARGE SCALE GENOMIC DNA]</scope>
    <source>
        <strain evidence="13">S238N-H82</strain>
        <tissue evidence="13">Testes</tissue>
    </source>
</reference>
<dbReference type="Pfam" id="PF13923">
    <property type="entry name" value="zf-C3HC4_2"/>
    <property type="match status" value="1"/>
</dbReference>
<keyword evidence="6" id="KW-0805">Transcription regulation</keyword>
<evidence type="ECO:0000256" key="7">
    <source>
        <dbReference type="ARBA" id="ARBA00023163"/>
    </source>
</evidence>
<dbReference type="CDD" id="cd17083">
    <property type="entry name" value="RAWUL_PCGF3"/>
    <property type="match status" value="1"/>
</dbReference>
<dbReference type="PANTHER" id="PTHR45893">
    <property type="entry name" value="POLYCOMB GROUP RING FINGER PROTEIN"/>
    <property type="match status" value="1"/>
</dbReference>
<feature type="compositionally biased region" description="Basic and acidic residues" evidence="11">
    <location>
        <begin position="103"/>
        <end position="112"/>
    </location>
</feature>
<evidence type="ECO:0000256" key="4">
    <source>
        <dbReference type="ARBA" id="ARBA00022771"/>
    </source>
</evidence>
<evidence type="ECO:0000256" key="3">
    <source>
        <dbReference type="ARBA" id="ARBA00022723"/>
    </source>
</evidence>
<dbReference type="InterPro" id="IPR013083">
    <property type="entry name" value="Znf_RING/FYVE/PHD"/>
</dbReference>
<dbReference type="PROSITE" id="PS00518">
    <property type="entry name" value="ZF_RING_1"/>
    <property type="match status" value="1"/>
</dbReference>
<keyword evidence="8" id="KW-0539">Nucleus</keyword>
<dbReference type="InterPro" id="IPR001841">
    <property type="entry name" value="Znf_RING"/>
</dbReference>
<dbReference type="GO" id="GO:0031519">
    <property type="term" value="C:PcG protein complex"/>
    <property type="evidence" value="ECO:0007669"/>
    <property type="project" value="UniProtKB-ARBA"/>
</dbReference>
<dbReference type="eggNOG" id="KOG2660">
    <property type="taxonomic scope" value="Eukaryota"/>
</dbReference>
<keyword evidence="4 10" id="KW-0863">Zinc-finger</keyword>
<comment type="subcellular location">
    <subcellularLocation>
        <location evidence="1">Nucleus</location>
    </subcellularLocation>
</comment>
<evidence type="ECO:0000259" key="12">
    <source>
        <dbReference type="PROSITE" id="PS50089"/>
    </source>
</evidence>
<feature type="domain" description="RING-type" evidence="12">
    <location>
        <begin position="17"/>
        <end position="56"/>
    </location>
</feature>
<evidence type="ECO:0000256" key="9">
    <source>
        <dbReference type="ARBA" id="ARBA00072766"/>
    </source>
</evidence>
<dbReference type="FunFam" id="3.10.20.90:FF:000073">
    <property type="entry name" value="Polycomb group RING finger protein 3"/>
    <property type="match status" value="1"/>
</dbReference>
<dbReference type="SMART" id="SM00184">
    <property type="entry name" value="RING"/>
    <property type="match status" value="1"/>
</dbReference>
<evidence type="ECO:0000256" key="1">
    <source>
        <dbReference type="ARBA" id="ARBA00004123"/>
    </source>
</evidence>
<feature type="region of interest" description="Disordered" evidence="11">
    <location>
        <begin position="86"/>
        <end position="112"/>
    </location>
</feature>
<accession>C3Y3R1</accession>
<dbReference type="Pfam" id="PF16207">
    <property type="entry name" value="RAWUL"/>
    <property type="match status" value="1"/>
</dbReference>
<evidence type="ECO:0000256" key="11">
    <source>
        <dbReference type="SAM" id="MobiDB-lite"/>
    </source>
</evidence>
<evidence type="ECO:0000256" key="8">
    <source>
        <dbReference type="ARBA" id="ARBA00023242"/>
    </source>
</evidence>